<dbReference type="InterPro" id="IPR017941">
    <property type="entry name" value="Rieske_2Fe-2S"/>
</dbReference>
<keyword evidence="7" id="KW-1185">Reference proteome</keyword>
<evidence type="ECO:0000313" key="7">
    <source>
        <dbReference type="Proteomes" id="UP001296706"/>
    </source>
</evidence>
<keyword evidence="4" id="KW-0411">Iron-sulfur</keyword>
<keyword evidence="1" id="KW-0001">2Fe-2S</keyword>
<sequence length="120" mass="13109">MTGAEAGWVRVCSVAELRAGEGILVRTTPPIALFRCGDRIHCIDDTCTHEDYSLAEGWVENGQVECPLHLARFDLVTGAVLSPPATRPVRVHEVRVEDGDVLVHLPPEYEIAVGRAADHE</sequence>
<dbReference type="Gene3D" id="2.102.10.10">
    <property type="entry name" value="Rieske [2Fe-2S] iron-sulphur domain"/>
    <property type="match status" value="1"/>
</dbReference>
<dbReference type="EC" id="1.14.12.19" evidence="6"/>
<evidence type="ECO:0000256" key="3">
    <source>
        <dbReference type="ARBA" id="ARBA00023004"/>
    </source>
</evidence>
<keyword evidence="2" id="KW-0479">Metal-binding</keyword>
<evidence type="ECO:0000256" key="2">
    <source>
        <dbReference type="ARBA" id="ARBA00022723"/>
    </source>
</evidence>
<organism evidence="6 7">
    <name type="scientific">Pseudonocardia xinjiangensis</name>
    <dbReference type="NCBI Taxonomy" id="75289"/>
    <lineage>
        <taxon>Bacteria</taxon>
        <taxon>Bacillati</taxon>
        <taxon>Actinomycetota</taxon>
        <taxon>Actinomycetes</taxon>
        <taxon>Pseudonocardiales</taxon>
        <taxon>Pseudonocardiaceae</taxon>
        <taxon>Pseudonocardia</taxon>
    </lineage>
</organism>
<comment type="caution">
    <text evidence="6">The sequence shown here is derived from an EMBL/GenBank/DDBJ whole genome shotgun (WGS) entry which is preliminary data.</text>
</comment>
<dbReference type="Pfam" id="PF00355">
    <property type="entry name" value="Rieske"/>
    <property type="match status" value="1"/>
</dbReference>
<evidence type="ECO:0000256" key="4">
    <source>
        <dbReference type="ARBA" id="ARBA00023014"/>
    </source>
</evidence>
<keyword evidence="3" id="KW-0408">Iron</keyword>
<keyword evidence="6" id="KW-0223">Dioxygenase</keyword>
<dbReference type="SUPFAM" id="SSF50022">
    <property type="entry name" value="ISP domain"/>
    <property type="match status" value="1"/>
</dbReference>
<proteinExistence type="predicted"/>
<dbReference type="PROSITE" id="PS51296">
    <property type="entry name" value="RIESKE"/>
    <property type="match status" value="1"/>
</dbReference>
<protein>
    <submittedName>
        <fullName evidence="6">Bifunctional 3-phenylpropionate/cinnamic acid dioxygenase ferredoxin subunit</fullName>
        <ecNumber evidence="6">1.14.12.19</ecNumber>
    </submittedName>
</protein>
<accession>A0ABX1RT25</accession>
<dbReference type="PANTHER" id="PTHR21496">
    <property type="entry name" value="FERREDOXIN-RELATED"/>
    <property type="match status" value="1"/>
</dbReference>
<dbReference type="NCBIfam" id="NF007422">
    <property type="entry name" value="PRK09965.1"/>
    <property type="match status" value="1"/>
</dbReference>
<feature type="domain" description="Rieske" evidence="5">
    <location>
        <begin position="9"/>
        <end position="103"/>
    </location>
</feature>
<evidence type="ECO:0000256" key="1">
    <source>
        <dbReference type="ARBA" id="ARBA00022714"/>
    </source>
</evidence>
<name>A0ABX1RT25_9PSEU</name>
<reference evidence="6 7" key="1">
    <citation type="submission" date="2020-04" db="EMBL/GenBank/DDBJ databases">
        <authorList>
            <person name="Klaysubun C."/>
            <person name="Duangmal K."/>
            <person name="Lipun K."/>
        </authorList>
    </citation>
    <scope>NUCLEOTIDE SEQUENCE [LARGE SCALE GENOMIC DNA]</scope>
    <source>
        <strain evidence="6 7">JCM 11839</strain>
    </source>
</reference>
<dbReference type="Proteomes" id="UP001296706">
    <property type="component" value="Unassembled WGS sequence"/>
</dbReference>
<keyword evidence="6" id="KW-0560">Oxidoreductase</keyword>
<gene>
    <name evidence="6" type="ORF">HF577_35535</name>
</gene>
<dbReference type="CDD" id="cd03528">
    <property type="entry name" value="Rieske_RO_ferredoxin"/>
    <property type="match status" value="1"/>
</dbReference>
<evidence type="ECO:0000313" key="6">
    <source>
        <dbReference type="EMBL" id="NMH82388.1"/>
    </source>
</evidence>
<dbReference type="PANTHER" id="PTHR21496:SF23">
    <property type="entry name" value="3-PHENYLPROPIONATE_CINNAMIC ACID DIOXYGENASE FERREDOXIN SUBUNIT"/>
    <property type="match status" value="1"/>
</dbReference>
<dbReference type="InterPro" id="IPR036922">
    <property type="entry name" value="Rieske_2Fe-2S_sf"/>
</dbReference>
<dbReference type="RefSeq" id="WP_169400392.1">
    <property type="nucleotide sequence ID" value="NZ_BAAAJH010000030.1"/>
</dbReference>
<dbReference type="EMBL" id="JAAXKY010000229">
    <property type="protein sequence ID" value="NMH82388.1"/>
    <property type="molecule type" value="Genomic_DNA"/>
</dbReference>
<dbReference type="GO" id="GO:0008695">
    <property type="term" value="F:3-phenylpropionate dioxygenase activity"/>
    <property type="evidence" value="ECO:0007669"/>
    <property type="project" value="UniProtKB-EC"/>
</dbReference>
<evidence type="ECO:0000259" key="5">
    <source>
        <dbReference type="PROSITE" id="PS51296"/>
    </source>
</evidence>